<keyword evidence="2" id="KW-1185">Reference proteome</keyword>
<gene>
    <name evidence="1" type="ORF">SB48_HM08orf06617</name>
</gene>
<reference evidence="2" key="1">
    <citation type="submission" date="2015-01" db="EMBL/GenBank/DDBJ databases">
        <title>Comparative genome analysis of Bacillus coagulans HM-08, Clostridium butyricum HM-68, Bacillus subtilis HM-66 and Bacillus paralicheniformis BL-09.</title>
        <authorList>
            <person name="Zhang H."/>
        </authorList>
    </citation>
    <scope>NUCLEOTIDE SEQUENCE [LARGE SCALE GENOMIC DNA]</scope>
    <source>
        <strain evidence="2">HM-08</strain>
    </source>
</reference>
<dbReference type="EMBL" id="CP010525">
    <property type="protein sequence ID" value="AJO24987.1"/>
    <property type="molecule type" value="Genomic_DNA"/>
</dbReference>
<dbReference type="AlphaFoldDB" id="A0AAN0T8Q1"/>
<proteinExistence type="predicted"/>
<protein>
    <submittedName>
        <fullName evidence="1">Uncharacterized protein</fullName>
    </submittedName>
</protein>
<dbReference type="Proteomes" id="UP000032024">
    <property type="component" value="Chromosome"/>
</dbReference>
<evidence type="ECO:0000313" key="2">
    <source>
        <dbReference type="Proteomes" id="UP000032024"/>
    </source>
</evidence>
<sequence length="57" mass="6980">MTAFQRKLFQKAVQVFTRRARNLQIGKSLRYIGNFKLFFQNRFIMDNDRVKIYLMFA</sequence>
<name>A0AAN0T8Q1_HEYCO</name>
<evidence type="ECO:0000313" key="1">
    <source>
        <dbReference type="EMBL" id="AJO24987.1"/>
    </source>
</evidence>
<organism evidence="1 2">
    <name type="scientific">Heyndrickxia coagulans</name>
    <name type="common">Weizmannia coagulans</name>
    <dbReference type="NCBI Taxonomy" id="1398"/>
    <lineage>
        <taxon>Bacteria</taxon>
        <taxon>Bacillati</taxon>
        <taxon>Bacillota</taxon>
        <taxon>Bacilli</taxon>
        <taxon>Bacillales</taxon>
        <taxon>Bacillaceae</taxon>
        <taxon>Heyndrickxia</taxon>
    </lineage>
</organism>
<accession>A0AAN0T8Q1</accession>